<evidence type="ECO:0000313" key="1">
    <source>
        <dbReference type="EMBL" id="KHJ93007.1"/>
    </source>
</evidence>
<dbReference type="EMBL" id="KN551002">
    <property type="protein sequence ID" value="KHJ93007.1"/>
    <property type="molecule type" value="Genomic_DNA"/>
</dbReference>
<gene>
    <name evidence="1" type="ORF">OESDEN_07089</name>
</gene>
<organism evidence="1 2">
    <name type="scientific">Oesophagostomum dentatum</name>
    <name type="common">Nodular worm</name>
    <dbReference type="NCBI Taxonomy" id="61180"/>
    <lineage>
        <taxon>Eukaryota</taxon>
        <taxon>Metazoa</taxon>
        <taxon>Ecdysozoa</taxon>
        <taxon>Nematoda</taxon>
        <taxon>Chromadorea</taxon>
        <taxon>Rhabditida</taxon>
        <taxon>Rhabditina</taxon>
        <taxon>Rhabditomorpha</taxon>
        <taxon>Strongyloidea</taxon>
        <taxon>Strongylidae</taxon>
        <taxon>Oesophagostomum</taxon>
    </lineage>
</organism>
<name>A0A0B1TB29_OESDE</name>
<evidence type="ECO:0000313" key="2">
    <source>
        <dbReference type="Proteomes" id="UP000053660"/>
    </source>
</evidence>
<reference evidence="1 2" key="1">
    <citation type="submission" date="2014-03" db="EMBL/GenBank/DDBJ databases">
        <title>Draft genome of the hookworm Oesophagostomum dentatum.</title>
        <authorList>
            <person name="Mitreva M."/>
        </authorList>
    </citation>
    <scope>NUCLEOTIDE SEQUENCE [LARGE SCALE GENOMIC DNA]</scope>
    <source>
        <strain evidence="1 2">OD-Hann</strain>
    </source>
</reference>
<dbReference type="Proteomes" id="UP000053660">
    <property type="component" value="Unassembled WGS sequence"/>
</dbReference>
<accession>A0A0B1TB29</accession>
<sequence>MSQLVSMTVKAFKINPTGLPQMLSCKSIKGQMLARRIDRAQGDIDVELAEAELARRIDRAQGDIDVELAEAEKLWERERSDEKSIESTKITSTT</sequence>
<dbReference type="AlphaFoldDB" id="A0A0B1TB29"/>
<proteinExistence type="predicted"/>
<keyword evidence="2" id="KW-1185">Reference proteome</keyword>
<protein>
    <submittedName>
        <fullName evidence="1">Uncharacterized protein</fullName>
    </submittedName>
</protein>